<evidence type="ECO:0000256" key="5">
    <source>
        <dbReference type="ARBA" id="ARBA00023136"/>
    </source>
</evidence>
<feature type="transmembrane region" description="Helical" evidence="6">
    <location>
        <begin position="85"/>
        <end position="103"/>
    </location>
</feature>
<proteinExistence type="predicted"/>
<evidence type="ECO:0000256" key="6">
    <source>
        <dbReference type="SAM" id="Phobius"/>
    </source>
</evidence>
<feature type="transmembrane region" description="Helical" evidence="6">
    <location>
        <begin position="164"/>
        <end position="183"/>
    </location>
</feature>
<dbReference type="EMBL" id="SACQ01000001">
    <property type="protein sequence ID" value="RVU32156.1"/>
    <property type="molecule type" value="Genomic_DNA"/>
</dbReference>
<keyword evidence="3 6" id="KW-0812">Transmembrane</keyword>
<keyword evidence="8" id="KW-1185">Reference proteome</keyword>
<dbReference type="AlphaFoldDB" id="A0A437QCB3"/>
<dbReference type="GO" id="GO:0009234">
    <property type="term" value="P:menaquinone biosynthetic process"/>
    <property type="evidence" value="ECO:0007669"/>
    <property type="project" value="TreeGrafter"/>
</dbReference>
<dbReference type="InterPro" id="IPR000537">
    <property type="entry name" value="UbiA_prenyltransferase"/>
</dbReference>
<evidence type="ECO:0000313" key="8">
    <source>
        <dbReference type="Proteomes" id="UP000282818"/>
    </source>
</evidence>
<dbReference type="Proteomes" id="UP000282818">
    <property type="component" value="Unassembled WGS sequence"/>
</dbReference>
<comment type="subcellular location">
    <subcellularLocation>
        <location evidence="1">Membrane</location>
        <topology evidence="1">Multi-pass membrane protein</topology>
    </subcellularLocation>
</comment>
<evidence type="ECO:0000256" key="4">
    <source>
        <dbReference type="ARBA" id="ARBA00022989"/>
    </source>
</evidence>
<sequence>MDQIKMGKDYSFLASLRPFSFVVALLACGLGWVLAAQQSRVAVEHGVLILLGGLLLQAGVNLINDYADLSLIGLDVVRRRRIRRNFAAGLGCFLAAAGVGVYFAALVGFPFLLLCIVGLVGALGYTLQPINYKAKGLGVVLVFWLMGVLMVSGSYTALTGLFEWRVVIMSLPVSCLVAALLLSNELRDYEADRADQIATLTVRRGFAFGRRLFLVMVALCYLLTLLNSMIFALPLLAVTLLSVPFVRPLLVQAQLDKPREKLPPLCGRLLLCFGTLYLLALGLG</sequence>
<gene>
    <name evidence="7" type="ORF">EOE65_00440</name>
</gene>
<dbReference type="GO" id="GO:0042371">
    <property type="term" value="P:vitamin K biosynthetic process"/>
    <property type="evidence" value="ECO:0007669"/>
    <property type="project" value="TreeGrafter"/>
</dbReference>
<feature type="transmembrane region" description="Helical" evidence="6">
    <location>
        <begin position="139"/>
        <end position="158"/>
    </location>
</feature>
<dbReference type="GO" id="GO:0004659">
    <property type="term" value="F:prenyltransferase activity"/>
    <property type="evidence" value="ECO:0007669"/>
    <property type="project" value="InterPro"/>
</dbReference>
<evidence type="ECO:0000256" key="1">
    <source>
        <dbReference type="ARBA" id="ARBA00004141"/>
    </source>
</evidence>
<evidence type="ECO:0000313" key="7">
    <source>
        <dbReference type="EMBL" id="RVU32156.1"/>
    </source>
</evidence>
<dbReference type="CDD" id="cd13962">
    <property type="entry name" value="PT_UbiA_UBIAD1"/>
    <property type="match status" value="1"/>
</dbReference>
<reference evidence="7 8" key="1">
    <citation type="submission" date="2019-01" db="EMBL/GenBank/DDBJ databases">
        <authorList>
            <person name="Chen W.-M."/>
        </authorList>
    </citation>
    <scope>NUCLEOTIDE SEQUENCE [LARGE SCALE GENOMIC DNA]</scope>
    <source>
        <strain evidence="7 8">HPM-16</strain>
    </source>
</reference>
<dbReference type="PIRSF" id="PIRSF005355">
    <property type="entry name" value="UBIAD1"/>
    <property type="match status" value="1"/>
</dbReference>
<organism evidence="7 8">
    <name type="scientific">Neptunomonas marina</name>
    <dbReference type="NCBI Taxonomy" id="1815562"/>
    <lineage>
        <taxon>Bacteria</taxon>
        <taxon>Pseudomonadati</taxon>
        <taxon>Pseudomonadota</taxon>
        <taxon>Gammaproteobacteria</taxon>
        <taxon>Oceanospirillales</taxon>
        <taxon>Oceanospirillaceae</taxon>
        <taxon>Neptunomonas</taxon>
    </lineage>
</organism>
<comment type="caution">
    <text evidence="7">The sequence shown here is derived from an EMBL/GenBank/DDBJ whole genome shotgun (WGS) entry which is preliminary data.</text>
</comment>
<dbReference type="PANTHER" id="PTHR13929:SF0">
    <property type="entry name" value="UBIA PRENYLTRANSFERASE DOMAIN-CONTAINING PROTEIN 1"/>
    <property type="match status" value="1"/>
</dbReference>
<dbReference type="Pfam" id="PF01040">
    <property type="entry name" value="UbiA"/>
    <property type="match status" value="1"/>
</dbReference>
<feature type="transmembrane region" description="Helical" evidence="6">
    <location>
        <begin position="109"/>
        <end position="127"/>
    </location>
</feature>
<name>A0A437QCB3_9GAMM</name>
<dbReference type="RefSeq" id="WP_127692325.1">
    <property type="nucleotide sequence ID" value="NZ_SACQ01000001.1"/>
</dbReference>
<keyword evidence="2 7" id="KW-0808">Transferase</keyword>
<feature type="transmembrane region" description="Helical" evidence="6">
    <location>
        <begin position="45"/>
        <end position="64"/>
    </location>
</feature>
<feature type="transmembrane region" description="Helical" evidence="6">
    <location>
        <begin position="262"/>
        <end position="283"/>
    </location>
</feature>
<feature type="transmembrane region" description="Helical" evidence="6">
    <location>
        <begin position="212"/>
        <end position="242"/>
    </location>
</feature>
<dbReference type="GO" id="GO:0016020">
    <property type="term" value="C:membrane"/>
    <property type="evidence" value="ECO:0007669"/>
    <property type="project" value="UniProtKB-SubCell"/>
</dbReference>
<accession>A0A437QCB3</accession>
<dbReference type="PROSITE" id="PS51257">
    <property type="entry name" value="PROKAR_LIPOPROTEIN"/>
    <property type="match status" value="1"/>
</dbReference>
<dbReference type="PANTHER" id="PTHR13929">
    <property type="entry name" value="1,4-DIHYDROXY-2-NAPHTHOATE OCTAPRENYLTRANSFERASE"/>
    <property type="match status" value="1"/>
</dbReference>
<keyword evidence="5 6" id="KW-0472">Membrane</keyword>
<protein>
    <submittedName>
        <fullName evidence="7">Prenyltransferase</fullName>
    </submittedName>
</protein>
<evidence type="ECO:0000256" key="2">
    <source>
        <dbReference type="ARBA" id="ARBA00022679"/>
    </source>
</evidence>
<dbReference type="InterPro" id="IPR026046">
    <property type="entry name" value="UBIAD1"/>
</dbReference>
<evidence type="ECO:0000256" key="3">
    <source>
        <dbReference type="ARBA" id="ARBA00022692"/>
    </source>
</evidence>
<keyword evidence="4 6" id="KW-1133">Transmembrane helix</keyword>